<evidence type="ECO:0000256" key="2">
    <source>
        <dbReference type="ARBA" id="ARBA00023002"/>
    </source>
</evidence>
<dbReference type="GO" id="GO:0006098">
    <property type="term" value="P:pentose-phosphate shunt"/>
    <property type="evidence" value="ECO:0007669"/>
    <property type="project" value="InterPro"/>
</dbReference>
<dbReference type="SMART" id="SM01350">
    <property type="entry name" value="6PGD"/>
    <property type="match status" value="1"/>
</dbReference>
<dbReference type="NCBIfam" id="NF007161">
    <property type="entry name" value="PRK09599.1"/>
    <property type="match status" value="1"/>
</dbReference>
<dbReference type="InterPro" id="IPR013328">
    <property type="entry name" value="6PGD_dom2"/>
</dbReference>
<keyword evidence="3" id="KW-0311">Gluconate utilization</keyword>
<protein>
    <submittedName>
        <fullName evidence="4">6-phosphogluconate dehydrogenase</fullName>
    </submittedName>
</protein>
<comment type="similarity">
    <text evidence="1">Belongs to the 6-phosphogluconate dehydrogenase family.</text>
</comment>
<evidence type="ECO:0000313" key="5">
    <source>
        <dbReference type="Proteomes" id="UP000515683"/>
    </source>
</evidence>
<evidence type="ECO:0000256" key="1">
    <source>
        <dbReference type="ARBA" id="ARBA00008419"/>
    </source>
</evidence>
<dbReference type="InterPro" id="IPR036291">
    <property type="entry name" value="NAD(P)-bd_dom_sf"/>
</dbReference>
<gene>
    <name evidence="4" type="ORF">SSCSM1_155</name>
</gene>
<dbReference type="SUPFAM" id="SSF51735">
    <property type="entry name" value="NAD(P)-binding Rossmann-fold domains"/>
    <property type="match status" value="1"/>
</dbReference>
<dbReference type="Proteomes" id="UP000515683">
    <property type="component" value="Segment"/>
</dbReference>
<dbReference type="EMBL" id="MK867354">
    <property type="protein sequence ID" value="QFG06415.2"/>
    <property type="molecule type" value="Genomic_DNA"/>
</dbReference>
<dbReference type="InterPro" id="IPR008927">
    <property type="entry name" value="6-PGluconate_DH-like_C_sf"/>
</dbReference>
<evidence type="ECO:0000256" key="3">
    <source>
        <dbReference type="ARBA" id="ARBA00023064"/>
    </source>
</evidence>
<dbReference type="GO" id="GO:0050661">
    <property type="term" value="F:NADP binding"/>
    <property type="evidence" value="ECO:0007669"/>
    <property type="project" value="InterPro"/>
</dbReference>
<dbReference type="InterPro" id="IPR006114">
    <property type="entry name" value="6PGDH_C"/>
</dbReference>
<dbReference type="PANTHER" id="PTHR11811">
    <property type="entry name" value="6-PHOSPHOGLUCONATE DEHYDROGENASE"/>
    <property type="match status" value="1"/>
</dbReference>
<dbReference type="SUPFAM" id="SSF48179">
    <property type="entry name" value="6-phosphogluconate dehydrogenase C-terminal domain-like"/>
    <property type="match status" value="1"/>
</dbReference>
<organism evidence="4 5">
    <name type="scientific">Synechococcus phage S-SCSM1</name>
    <dbReference type="NCBI Taxonomy" id="2588487"/>
    <lineage>
        <taxon>Viruses</taxon>
        <taxon>Duplodnaviria</taxon>
        <taxon>Heunggongvirae</taxon>
        <taxon>Uroviricota</taxon>
        <taxon>Caudoviricetes</taxon>
        <taxon>Pantevenvirales</taxon>
        <taxon>Kyanoviridae</taxon>
        <taxon>Zhoulongquanvirus</taxon>
        <taxon>Zhoulongquanvirus esscess</taxon>
    </lineage>
</organism>
<reference evidence="4" key="1">
    <citation type="submission" date="2019-04" db="EMBL/GenBank/DDBJ databases">
        <title>Genomic and proteomic characterization of cyanophage S-SCSM1 provides new insights into understanding the viral gene diversity and phage-host interactions.</title>
        <authorList>
            <person name="Wang Q."/>
            <person name="Xu Y."/>
            <person name="Jiao N."/>
            <person name="Zhang R."/>
        </authorList>
    </citation>
    <scope>NUCLEOTIDE SEQUENCE [LARGE SCALE GENOMIC DNA]</scope>
</reference>
<sequence length="350" mass="37953">MKVGLIGLGRMGEGMSRRMLKAGIEVHGYRNNYKKAEEQFEKGYISGCTTSIQSLVQVVHNGRGVFGDPAKNPGIFMMVVPAENVEDTLNELLQFCVEGDIIIDHGNSNFKDSRYRAERLANLGIQYIDCGTSGGVYGLERGYCLMVGGANHAVSVCRPIFDALAPGIDAAPRTADRDGYTLYPEEYGWMHCGPAGAGHFVKMVHNGIEYGIMQAYAEGFNILHEANAGAAYVAAGDAEVAPMDCPADYCYDIDVSKVAELWRRGSVVGSWLLDLTADVLRHDRELSKFDGGVSDSGEGRWTVHAAVDLGVPAPVISSALWARFESRRLGAFTAKVLNGMRAMFGGHDVR</sequence>
<dbReference type="Gene3D" id="1.10.1040.10">
    <property type="entry name" value="N-(1-d-carboxylethyl)-l-norvaline Dehydrogenase, domain 2"/>
    <property type="match status" value="1"/>
</dbReference>
<dbReference type="GO" id="GO:0004616">
    <property type="term" value="F:phosphogluconate dehydrogenase (decarboxylating) activity"/>
    <property type="evidence" value="ECO:0007669"/>
    <property type="project" value="InterPro"/>
</dbReference>
<dbReference type="Pfam" id="PF00393">
    <property type="entry name" value="6PGD"/>
    <property type="match status" value="2"/>
</dbReference>
<evidence type="ECO:0000313" key="4">
    <source>
        <dbReference type="EMBL" id="QFG06415.2"/>
    </source>
</evidence>
<dbReference type="Pfam" id="PF03446">
    <property type="entry name" value="NAD_binding_2"/>
    <property type="match status" value="1"/>
</dbReference>
<dbReference type="GO" id="GO:0019521">
    <property type="term" value="P:D-gluconate metabolic process"/>
    <property type="evidence" value="ECO:0007669"/>
    <property type="project" value="UniProtKB-KW"/>
</dbReference>
<name>A0A6M2ZJ32_9CAUD</name>
<dbReference type="InterPro" id="IPR006183">
    <property type="entry name" value="Pgluconate_DH"/>
</dbReference>
<accession>A0A6M2ZJ32</accession>
<dbReference type="Gene3D" id="3.40.50.720">
    <property type="entry name" value="NAD(P)-binding Rossmann-like Domain"/>
    <property type="match status" value="1"/>
</dbReference>
<keyword evidence="5" id="KW-1185">Reference proteome</keyword>
<dbReference type="InterPro" id="IPR006115">
    <property type="entry name" value="6PGDH_NADP-bd"/>
</dbReference>
<keyword evidence="2" id="KW-0560">Oxidoreductase</keyword>
<proteinExistence type="inferred from homology"/>